<keyword evidence="3" id="KW-1185">Reference proteome</keyword>
<dbReference type="EMBL" id="CAMGYJ010000011">
    <property type="protein sequence ID" value="CAI0629540.1"/>
    <property type="molecule type" value="Genomic_DNA"/>
</dbReference>
<dbReference type="AlphaFoldDB" id="A0AAV0S9K8"/>
<feature type="region of interest" description="Disordered" evidence="1">
    <location>
        <begin position="1"/>
        <end position="26"/>
    </location>
</feature>
<proteinExistence type="predicted"/>
<evidence type="ECO:0000256" key="1">
    <source>
        <dbReference type="SAM" id="MobiDB-lite"/>
    </source>
</evidence>
<accession>A0AAV0S9K8</accession>
<feature type="region of interest" description="Disordered" evidence="1">
    <location>
        <begin position="136"/>
        <end position="181"/>
    </location>
</feature>
<gene>
    <name evidence="2" type="ORF">LITE_LOCUS52030</name>
</gene>
<comment type="caution">
    <text evidence="2">The sequence shown here is derived from an EMBL/GenBank/DDBJ whole genome shotgun (WGS) entry which is preliminary data.</text>
</comment>
<evidence type="ECO:0000313" key="2">
    <source>
        <dbReference type="EMBL" id="CAI0629540.1"/>
    </source>
</evidence>
<name>A0AAV0S9K8_9ROSI</name>
<reference evidence="2" key="1">
    <citation type="submission" date="2022-08" db="EMBL/GenBank/DDBJ databases">
        <authorList>
            <person name="Gutierrez-Valencia J."/>
        </authorList>
    </citation>
    <scope>NUCLEOTIDE SEQUENCE</scope>
</reference>
<sequence>MFPGIKPALTADLSPPSQGGKIRKTQVKRVSSSLVFHKPLRFNLGHGSEPARPGLEPRAAPLLVGARPDQRRQRSLHQIPFHAADPHQRVRHRGSARVEAVVRRVRRRVLVLVEAAAEGPGVVRRRAHTRLLGTGLLPHHLRPAPGGADGGNRPVGRDRPVEGESDGGGRHGLAGHADSRR</sequence>
<evidence type="ECO:0000313" key="3">
    <source>
        <dbReference type="Proteomes" id="UP001154282"/>
    </source>
</evidence>
<protein>
    <submittedName>
        <fullName evidence="2">Uncharacterized protein</fullName>
    </submittedName>
</protein>
<dbReference type="Proteomes" id="UP001154282">
    <property type="component" value="Unassembled WGS sequence"/>
</dbReference>
<organism evidence="2 3">
    <name type="scientific">Linum tenue</name>
    <dbReference type="NCBI Taxonomy" id="586396"/>
    <lineage>
        <taxon>Eukaryota</taxon>
        <taxon>Viridiplantae</taxon>
        <taxon>Streptophyta</taxon>
        <taxon>Embryophyta</taxon>
        <taxon>Tracheophyta</taxon>
        <taxon>Spermatophyta</taxon>
        <taxon>Magnoliopsida</taxon>
        <taxon>eudicotyledons</taxon>
        <taxon>Gunneridae</taxon>
        <taxon>Pentapetalae</taxon>
        <taxon>rosids</taxon>
        <taxon>fabids</taxon>
        <taxon>Malpighiales</taxon>
        <taxon>Linaceae</taxon>
        <taxon>Linum</taxon>
    </lineage>
</organism>